<dbReference type="RefSeq" id="WP_120978090.1">
    <property type="nucleotide sequence ID" value="NZ_RBZM01000007.1"/>
</dbReference>
<dbReference type="AlphaFoldDB" id="A0A494XNN9"/>
<dbReference type="InterPro" id="IPR043128">
    <property type="entry name" value="Rev_trsase/Diguanyl_cyclase"/>
</dbReference>
<dbReference type="GO" id="GO:0043740">
    <property type="term" value="F:GTP cyclohydrolase IIa activity"/>
    <property type="evidence" value="ECO:0007669"/>
    <property type="project" value="InterPro"/>
</dbReference>
<evidence type="ECO:0000313" key="1">
    <source>
        <dbReference type="EMBL" id="RKP51392.1"/>
    </source>
</evidence>
<name>A0A494XNN9_9BACL</name>
<comment type="caution">
    <text evidence="1">The sequence shown here is derived from an EMBL/GenBank/DDBJ whole genome shotgun (WGS) entry which is preliminary data.</text>
</comment>
<organism evidence="1 2">
    <name type="scientific">Cohnella endophytica</name>
    <dbReference type="NCBI Taxonomy" id="2419778"/>
    <lineage>
        <taxon>Bacteria</taxon>
        <taxon>Bacillati</taxon>
        <taxon>Bacillota</taxon>
        <taxon>Bacilli</taxon>
        <taxon>Bacillales</taxon>
        <taxon>Paenibacillaceae</taxon>
        <taxon>Cohnella</taxon>
    </lineage>
</organism>
<gene>
    <name evidence="1" type="ORF">D7Z26_16485</name>
</gene>
<reference evidence="1 2" key="1">
    <citation type="submission" date="2018-10" db="EMBL/GenBank/DDBJ databases">
        <title>Cohnella sp. M2MS4P-1, whole genome shotgun sequence.</title>
        <authorList>
            <person name="Tuo L."/>
        </authorList>
    </citation>
    <scope>NUCLEOTIDE SEQUENCE [LARGE SCALE GENOMIC DNA]</scope>
    <source>
        <strain evidence="1 2">M2MS4P-1</strain>
    </source>
</reference>
<protein>
    <submittedName>
        <fullName evidence="1">GTP cyclohydrolase IIa</fullName>
    </submittedName>
</protein>
<dbReference type="Pfam" id="PF24898">
    <property type="entry name" value="GGDEF_GdpP"/>
    <property type="match status" value="1"/>
</dbReference>
<proteinExistence type="predicted"/>
<evidence type="ECO:0000313" key="2">
    <source>
        <dbReference type="Proteomes" id="UP000282076"/>
    </source>
</evidence>
<sequence length="449" mass="50447">MVRSIETTTIRIGVVAPVPYLPKIKSLMKRFPTFAPQWCGYEHLSEISTRVKQLMPEVEVLFFTGLIPYRIARESVPFTIPAHYVPLTGAGLYRSLLQLRLKMELQSISIDTLSLESTEHPLRDLGEPIIRFIAPDETMPSEPDSLFRFHLAQYRSGKSQAAITAVHDVSERLQSEGVPAAWLFPVDQDVIVSLERALLSTESRRSKEAQIVLGFIRVDEFNHQISRLGSEHEVQKRRIEISMLLLDYVETLNGHLTHFGGDEYLFVTTRGSFERETGGYKTMPLAADVQKRFGLTLSIGIGFGQSAGEAGSHARLALRQARGAGGNLCYIVREDGGVIGPLEMTRPKPFDLSLFDPSMLERLERGGMSTAYLMRLIAHAAHKGQVQFFANELASILGVTIRSVHRCLSLWLEQGLIEISGEDRSGGKGRPKQQYRFPFLADRLYFRDE</sequence>
<dbReference type="EMBL" id="RBZM01000007">
    <property type="protein sequence ID" value="RKP51392.1"/>
    <property type="molecule type" value="Genomic_DNA"/>
</dbReference>
<dbReference type="OrthoDB" id="4986073at2"/>
<accession>A0A494XNN9</accession>
<dbReference type="Proteomes" id="UP000282076">
    <property type="component" value="Unassembled WGS sequence"/>
</dbReference>
<keyword evidence="1" id="KW-0378">Hydrolase</keyword>
<dbReference type="Gene3D" id="3.30.70.270">
    <property type="match status" value="1"/>
</dbReference>
<keyword evidence="2" id="KW-1185">Reference proteome</keyword>